<dbReference type="Proteomes" id="UP000478483">
    <property type="component" value="Unassembled WGS sequence"/>
</dbReference>
<proteinExistence type="predicted"/>
<dbReference type="PaxDb" id="166486-ERS852572_02606"/>
<reference evidence="2 11" key="3">
    <citation type="journal article" date="2019" name="Nat. Med.">
        <title>A library of human gut bacterial isolates paired with longitudinal multiomics data enables mechanistic microbiome research.</title>
        <authorList>
            <person name="Poyet M."/>
            <person name="Groussin M."/>
            <person name="Gibbons S.M."/>
            <person name="Avila-Pacheco J."/>
            <person name="Jiang X."/>
            <person name="Kearney S.M."/>
            <person name="Perrotta A.R."/>
            <person name="Berdy B."/>
            <person name="Zhao S."/>
            <person name="Lieberman T.D."/>
            <person name="Swanson P.K."/>
            <person name="Smith M."/>
            <person name="Roesemann S."/>
            <person name="Alexander J.E."/>
            <person name="Rich S.A."/>
            <person name="Livny J."/>
            <person name="Vlamakis H."/>
            <person name="Clish C."/>
            <person name="Bullock K."/>
            <person name="Deik A."/>
            <person name="Scott J."/>
            <person name="Pierce K.A."/>
            <person name="Xavier R.J."/>
            <person name="Alm E.J."/>
        </authorList>
    </citation>
    <scope>NUCLEOTIDE SEQUENCE [LARGE SCALE GENOMIC DNA]</scope>
    <source>
        <strain evidence="2 11">BIOML-A1</strain>
    </source>
</reference>
<organism evidence="1 7">
    <name type="scientific">Roseburia intestinalis</name>
    <dbReference type="NCBI Taxonomy" id="166486"/>
    <lineage>
        <taxon>Bacteria</taxon>
        <taxon>Bacillati</taxon>
        <taxon>Bacillota</taxon>
        <taxon>Clostridia</taxon>
        <taxon>Lachnospirales</taxon>
        <taxon>Lachnospiraceae</taxon>
        <taxon>Roseburia</taxon>
    </lineage>
</organism>
<evidence type="ECO:0000313" key="2">
    <source>
        <dbReference type="EMBL" id="MTR86583.1"/>
    </source>
</evidence>
<dbReference type="EMBL" id="WNAJ01000025">
    <property type="protein sequence ID" value="MTR86583.1"/>
    <property type="molecule type" value="Genomic_DNA"/>
</dbReference>
<dbReference type="Proteomes" id="UP000479531">
    <property type="component" value="Unassembled WGS sequence"/>
</dbReference>
<evidence type="ECO:0000313" key="11">
    <source>
        <dbReference type="Proteomes" id="UP000478483"/>
    </source>
</evidence>
<dbReference type="GeneID" id="61432326"/>
<reference evidence="8 9" key="2">
    <citation type="submission" date="2018-08" db="EMBL/GenBank/DDBJ databases">
        <title>A genome reference for cultivated species of the human gut microbiota.</title>
        <authorList>
            <person name="Zou Y."/>
            <person name="Xue W."/>
            <person name="Luo G."/>
        </authorList>
    </citation>
    <scope>NUCLEOTIDE SEQUENCE [LARGE SCALE GENOMIC DNA]</scope>
    <source>
        <strain evidence="6 9">AF31-21AC</strain>
        <strain evidence="5 8">AM37-1AC</strain>
        <strain evidence="4 10">AM43-11</strain>
    </source>
</reference>
<dbReference type="OrthoDB" id="1768593at2"/>
<evidence type="ECO:0000313" key="9">
    <source>
        <dbReference type="Proteomes" id="UP000283586"/>
    </source>
</evidence>
<gene>
    <name evidence="5" type="ORF">DW856_03240</name>
    <name evidence="4" type="ORF">DW927_16210</name>
    <name evidence="6" type="ORF">DWZ31_11105</name>
    <name evidence="1" type="ORF">ERS852572_02606</name>
    <name evidence="3" type="ORF">GCK47_15850</name>
    <name evidence="2" type="ORF">GMD50_16365</name>
</gene>
<dbReference type="Proteomes" id="UP000283513">
    <property type="component" value="Unassembled WGS sequence"/>
</dbReference>
<dbReference type="EMBL" id="QSHO01000002">
    <property type="protein sequence ID" value="RHC19895.1"/>
    <property type="molecule type" value="Genomic_DNA"/>
</dbReference>
<dbReference type="EMBL" id="CYXZ01000020">
    <property type="protein sequence ID" value="CUN22357.1"/>
    <property type="molecule type" value="Genomic_DNA"/>
</dbReference>
<dbReference type="EMBL" id="WGGT01000023">
    <property type="protein sequence ID" value="MVQ47117.1"/>
    <property type="molecule type" value="Genomic_DNA"/>
</dbReference>
<dbReference type="RefSeq" id="WP_006855666.1">
    <property type="nucleotide sequence ID" value="NZ_CABIYH010000020.1"/>
</dbReference>
<dbReference type="SUPFAM" id="SSF160527">
    <property type="entry name" value="V-type ATPase subunit E-like"/>
    <property type="match status" value="1"/>
</dbReference>
<evidence type="ECO:0000313" key="8">
    <source>
        <dbReference type="Proteomes" id="UP000283513"/>
    </source>
</evidence>
<dbReference type="Proteomes" id="UP000283586">
    <property type="component" value="Unassembled WGS sequence"/>
</dbReference>
<evidence type="ECO:0000313" key="4">
    <source>
        <dbReference type="EMBL" id="RHA64980.1"/>
    </source>
</evidence>
<dbReference type="Proteomes" id="UP000095350">
    <property type="component" value="Unassembled WGS sequence"/>
</dbReference>
<dbReference type="STRING" id="166486.ERS852572_02606"/>
<evidence type="ECO:0008006" key="13">
    <source>
        <dbReference type="Google" id="ProtNLM"/>
    </source>
</evidence>
<evidence type="ECO:0000313" key="3">
    <source>
        <dbReference type="EMBL" id="MVQ47117.1"/>
    </source>
</evidence>
<evidence type="ECO:0000313" key="1">
    <source>
        <dbReference type="EMBL" id="CUN22357.1"/>
    </source>
</evidence>
<dbReference type="EMBL" id="QSFP01000024">
    <property type="protein sequence ID" value="RHA64980.1"/>
    <property type="molecule type" value="Genomic_DNA"/>
</dbReference>
<evidence type="ECO:0000313" key="12">
    <source>
        <dbReference type="Proteomes" id="UP000479531"/>
    </source>
</evidence>
<dbReference type="Proteomes" id="UP000284465">
    <property type="component" value="Unassembled WGS sequence"/>
</dbReference>
<reference evidence="1 7" key="1">
    <citation type="submission" date="2015-09" db="EMBL/GenBank/DDBJ databases">
        <authorList>
            <consortium name="Pathogen Informatics"/>
        </authorList>
    </citation>
    <scope>NUCLEOTIDE SEQUENCE [LARGE SCALE GENOMIC DNA]</scope>
    <source>
        <strain evidence="1 7">2789STDY5834960</strain>
    </source>
</reference>
<accession>A0A173V7V2</accession>
<dbReference type="AlphaFoldDB" id="A0A173V7V2"/>
<evidence type="ECO:0000313" key="7">
    <source>
        <dbReference type="Proteomes" id="UP000095350"/>
    </source>
</evidence>
<dbReference type="EMBL" id="QRQN01000013">
    <property type="protein sequence ID" value="RHN07128.1"/>
    <property type="molecule type" value="Genomic_DNA"/>
</dbReference>
<evidence type="ECO:0000313" key="6">
    <source>
        <dbReference type="EMBL" id="RHN07128.1"/>
    </source>
</evidence>
<evidence type="ECO:0000313" key="5">
    <source>
        <dbReference type="EMBL" id="RHC19895.1"/>
    </source>
</evidence>
<sequence length="188" mass="21642">MEINEKLEVFFGAAIGAANSQSESMLDEQKNIYQSAMEEHEQSCRDALKSSRRIFLEKQKKEVNRRNAEQTMAWKKDYQALKEQKTEELFEMVKEKLLSYRRTDAYEAFLLAQIGKAKEFAQGEDLTVFISPSDQERQAVLEEKSGCRVEIAEDEFSGGMRAVIPAKNVLIDESFAERMKHAGEICWI</sequence>
<protein>
    <recommendedName>
        <fullName evidence="13">Archaeal/vacuolar-type H+-ATPase subunit E</fullName>
    </recommendedName>
</protein>
<evidence type="ECO:0000313" key="10">
    <source>
        <dbReference type="Proteomes" id="UP000284465"/>
    </source>
</evidence>
<name>A0A173V7V2_9FIRM</name>
<reference evidence="3 12" key="4">
    <citation type="submission" date="2019-10" db="EMBL/GenBank/DDBJ databases">
        <title>Roseburia spp. ameliorate alcoholic fatty liver via restoration of gut barrier function.</title>
        <authorList>
            <person name="Seo B."/>
            <person name="Ko G."/>
        </authorList>
    </citation>
    <scope>NUCLEOTIDE SEQUENCE [LARGE SCALE GENOMIC DNA]</scope>
    <source>
        <strain evidence="3 12">SNUG30017</strain>
    </source>
</reference>